<dbReference type="AlphaFoldDB" id="E4Y2V6"/>
<feature type="transmembrane region" description="Helical" evidence="1">
    <location>
        <begin position="164"/>
        <end position="188"/>
    </location>
</feature>
<evidence type="ECO:0000256" key="1">
    <source>
        <dbReference type="SAM" id="Phobius"/>
    </source>
</evidence>
<keyword evidence="3" id="KW-1185">Reference proteome</keyword>
<evidence type="ECO:0000313" key="3">
    <source>
        <dbReference type="Proteomes" id="UP000001307"/>
    </source>
</evidence>
<reference evidence="2" key="1">
    <citation type="journal article" date="2010" name="Science">
        <title>Plasticity of animal genome architecture unmasked by rapid evolution of a pelagic tunicate.</title>
        <authorList>
            <person name="Denoeud F."/>
            <person name="Henriet S."/>
            <person name="Mungpakdee S."/>
            <person name="Aury J.M."/>
            <person name="Da Silva C."/>
            <person name="Brinkmann H."/>
            <person name="Mikhaleva J."/>
            <person name="Olsen L.C."/>
            <person name="Jubin C."/>
            <person name="Canestro C."/>
            <person name="Bouquet J.M."/>
            <person name="Danks G."/>
            <person name="Poulain J."/>
            <person name="Campsteijn C."/>
            <person name="Adamski M."/>
            <person name="Cross I."/>
            <person name="Yadetie F."/>
            <person name="Muffato M."/>
            <person name="Louis A."/>
            <person name="Butcher S."/>
            <person name="Tsagkogeorga G."/>
            <person name="Konrad A."/>
            <person name="Singh S."/>
            <person name="Jensen M.F."/>
            <person name="Cong E.H."/>
            <person name="Eikeseth-Otteraa H."/>
            <person name="Noel B."/>
            <person name="Anthouard V."/>
            <person name="Porcel B.M."/>
            <person name="Kachouri-Lafond R."/>
            <person name="Nishino A."/>
            <person name="Ugolini M."/>
            <person name="Chourrout P."/>
            <person name="Nishida H."/>
            <person name="Aasland R."/>
            <person name="Huzurbazar S."/>
            <person name="Westhof E."/>
            <person name="Delsuc F."/>
            <person name="Lehrach H."/>
            <person name="Reinhardt R."/>
            <person name="Weissenbach J."/>
            <person name="Roy S.W."/>
            <person name="Artiguenave F."/>
            <person name="Postlethwait J.H."/>
            <person name="Manak J.R."/>
            <person name="Thompson E.M."/>
            <person name="Jaillon O."/>
            <person name="Du Pasquier L."/>
            <person name="Boudinot P."/>
            <person name="Liberles D.A."/>
            <person name="Volff J.N."/>
            <person name="Philippe H."/>
            <person name="Lenhard B."/>
            <person name="Roest Crollius H."/>
            <person name="Wincker P."/>
            <person name="Chourrout D."/>
        </authorList>
    </citation>
    <scope>NUCLEOTIDE SEQUENCE [LARGE SCALE GENOMIC DNA]</scope>
</reference>
<accession>E4Y2V6</accession>
<organism evidence="2">
    <name type="scientific">Oikopleura dioica</name>
    <name type="common">Tunicate</name>
    <dbReference type="NCBI Taxonomy" id="34765"/>
    <lineage>
        <taxon>Eukaryota</taxon>
        <taxon>Metazoa</taxon>
        <taxon>Chordata</taxon>
        <taxon>Tunicata</taxon>
        <taxon>Appendicularia</taxon>
        <taxon>Copelata</taxon>
        <taxon>Oikopleuridae</taxon>
        <taxon>Oikopleura</taxon>
    </lineage>
</organism>
<gene>
    <name evidence="2" type="ORF">GSOID_T00016515001</name>
</gene>
<name>E4Y2V6_OIKDI</name>
<dbReference type="InParanoid" id="E4Y2V6"/>
<proteinExistence type="predicted"/>
<dbReference type="EMBL" id="FN653948">
    <property type="protein sequence ID" value="CBY16186.1"/>
    <property type="molecule type" value="Genomic_DNA"/>
</dbReference>
<protein>
    <submittedName>
        <fullName evidence="2">Uncharacterized protein</fullName>
    </submittedName>
</protein>
<evidence type="ECO:0000313" key="2">
    <source>
        <dbReference type="EMBL" id="CBY16186.1"/>
    </source>
</evidence>
<keyword evidence="1" id="KW-1133">Transmembrane helix</keyword>
<keyword evidence="1" id="KW-0472">Membrane</keyword>
<sequence length="278" mass="31147">MRIRRVDFEIQTFDNSERVILSNFDSFGKLSFVVSIDECGFKIYQNNRKLESVGCVPQTIRNFSISFEDKIKIISAGRTVLEASPEQPFQIFLGGGQNGPIVVDGRLIQPFLGIINKLEFYPRNKFNFIDFDDIPRSVSTVVVDGCQTDLTFDRLFCSKSAGNAFGTAGFLISFFLATSVAVLLFMFVTRIFPVFSFKSVKKKSNSLATLPQPMTPIGNQIKTARITQETPIMNDARSTCSLSVNNRHEYLSALSSNSHPRPPNIIISGEDMKRELVL</sequence>
<dbReference type="Proteomes" id="UP000001307">
    <property type="component" value="Unassembled WGS sequence"/>
</dbReference>
<keyword evidence="1" id="KW-0812">Transmembrane</keyword>